<dbReference type="GO" id="GO:0008483">
    <property type="term" value="F:transaminase activity"/>
    <property type="evidence" value="ECO:0007669"/>
    <property type="project" value="UniProtKB-KW"/>
</dbReference>
<name>X0SS16_9ZZZZ</name>
<sequence length="170" mass="18938">MKKLARKNILGIKPYIPGKPIAEVKREFRLKNVTKLASNENALGPSRKAVQAIKGALNEINRYPDGGCFYLKNKLAKKLRLSSENLIFGCGSDEIIVLAIRAFVEKDEEVIIAQPTFLIYELASRIAGAKIRFVPLRDFRYDLGAMKSAITPKTKIVFIANPDNPTGTYV</sequence>
<keyword evidence="3" id="KW-0663">Pyridoxal phosphate</keyword>
<keyword evidence="2" id="KW-0808">Transferase</keyword>
<dbReference type="Gene3D" id="3.90.1150.10">
    <property type="entry name" value="Aspartate Aminotransferase, domain 1"/>
    <property type="match status" value="1"/>
</dbReference>
<keyword evidence="1" id="KW-0032">Aminotransferase</keyword>
<evidence type="ECO:0000313" key="5">
    <source>
        <dbReference type="EMBL" id="GAF77931.1"/>
    </source>
</evidence>
<comment type="caution">
    <text evidence="5">The sequence shown here is derived from an EMBL/GenBank/DDBJ whole genome shotgun (WGS) entry which is preliminary data.</text>
</comment>
<accession>X0SS16</accession>
<dbReference type="InterPro" id="IPR015424">
    <property type="entry name" value="PyrdxlP-dep_Trfase"/>
</dbReference>
<gene>
    <name evidence="5" type="ORF">S01H1_15985</name>
</gene>
<dbReference type="SUPFAM" id="SSF53383">
    <property type="entry name" value="PLP-dependent transferases"/>
    <property type="match status" value="1"/>
</dbReference>
<reference evidence="5" key="1">
    <citation type="journal article" date="2014" name="Front. Microbiol.">
        <title>High frequency of phylogenetically diverse reductive dehalogenase-homologous genes in deep subseafloor sedimentary metagenomes.</title>
        <authorList>
            <person name="Kawai M."/>
            <person name="Futagami T."/>
            <person name="Toyoda A."/>
            <person name="Takaki Y."/>
            <person name="Nishi S."/>
            <person name="Hori S."/>
            <person name="Arai W."/>
            <person name="Tsubouchi T."/>
            <person name="Morono Y."/>
            <person name="Uchiyama I."/>
            <person name="Ito T."/>
            <person name="Fujiyama A."/>
            <person name="Inagaki F."/>
            <person name="Takami H."/>
        </authorList>
    </citation>
    <scope>NUCLEOTIDE SEQUENCE</scope>
    <source>
        <strain evidence="5">Expedition CK06-06</strain>
    </source>
</reference>
<dbReference type="InterPro" id="IPR015422">
    <property type="entry name" value="PyrdxlP-dep_Trfase_small"/>
</dbReference>
<dbReference type="EMBL" id="BARS01008378">
    <property type="protein sequence ID" value="GAF77931.1"/>
    <property type="molecule type" value="Genomic_DNA"/>
</dbReference>
<dbReference type="GO" id="GO:0030170">
    <property type="term" value="F:pyridoxal phosphate binding"/>
    <property type="evidence" value="ECO:0007669"/>
    <property type="project" value="InterPro"/>
</dbReference>
<evidence type="ECO:0000256" key="1">
    <source>
        <dbReference type="ARBA" id="ARBA00022576"/>
    </source>
</evidence>
<proteinExistence type="predicted"/>
<evidence type="ECO:0000259" key="4">
    <source>
        <dbReference type="Pfam" id="PF00155"/>
    </source>
</evidence>
<dbReference type="InterPro" id="IPR015421">
    <property type="entry name" value="PyrdxlP-dep_Trfase_major"/>
</dbReference>
<evidence type="ECO:0000256" key="2">
    <source>
        <dbReference type="ARBA" id="ARBA00022679"/>
    </source>
</evidence>
<dbReference type="Pfam" id="PF00155">
    <property type="entry name" value="Aminotran_1_2"/>
    <property type="match status" value="1"/>
</dbReference>
<dbReference type="InterPro" id="IPR050106">
    <property type="entry name" value="HistidinolP_aminotransfase"/>
</dbReference>
<dbReference type="CDD" id="cd00609">
    <property type="entry name" value="AAT_like"/>
    <property type="match status" value="1"/>
</dbReference>
<evidence type="ECO:0000256" key="3">
    <source>
        <dbReference type="ARBA" id="ARBA00022898"/>
    </source>
</evidence>
<organism evidence="5">
    <name type="scientific">marine sediment metagenome</name>
    <dbReference type="NCBI Taxonomy" id="412755"/>
    <lineage>
        <taxon>unclassified sequences</taxon>
        <taxon>metagenomes</taxon>
        <taxon>ecological metagenomes</taxon>
    </lineage>
</organism>
<dbReference type="AlphaFoldDB" id="X0SS16"/>
<protein>
    <recommendedName>
        <fullName evidence="4">Aminotransferase class I/classII large domain-containing protein</fullName>
    </recommendedName>
</protein>
<feature type="non-terminal residue" evidence="5">
    <location>
        <position position="170"/>
    </location>
</feature>
<dbReference type="Gene3D" id="3.40.640.10">
    <property type="entry name" value="Type I PLP-dependent aspartate aminotransferase-like (Major domain)"/>
    <property type="match status" value="1"/>
</dbReference>
<dbReference type="InterPro" id="IPR004839">
    <property type="entry name" value="Aminotransferase_I/II_large"/>
</dbReference>
<feature type="domain" description="Aminotransferase class I/classII large" evidence="4">
    <location>
        <begin position="32"/>
        <end position="169"/>
    </location>
</feature>
<dbReference type="PANTHER" id="PTHR43643">
    <property type="entry name" value="HISTIDINOL-PHOSPHATE AMINOTRANSFERASE 2"/>
    <property type="match status" value="1"/>
</dbReference>
<dbReference type="PANTHER" id="PTHR43643:SF3">
    <property type="entry name" value="HISTIDINOL-PHOSPHATE AMINOTRANSFERASE"/>
    <property type="match status" value="1"/>
</dbReference>